<gene>
    <name evidence="2" type="ORF">BN580_00982</name>
</gene>
<keyword evidence="1" id="KW-0812">Transmembrane</keyword>
<keyword evidence="1" id="KW-1133">Transmembrane helix</keyword>
<protein>
    <submittedName>
        <fullName evidence="2">Uncharacterized protein</fullName>
    </submittedName>
</protein>
<dbReference type="AlphaFoldDB" id="R6TFB4"/>
<feature type="transmembrane region" description="Helical" evidence="1">
    <location>
        <begin position="278"/>
        <end position="301"/>
    </location>
</feature>
<comment type="caution">
    <text evidence="2">The sequence shown here is derived from an EMBL/GenBank/DDBJ whole genome shotgun (WGS) entry which is preliminary data.</text>
</comment>
<dbReference type="Proteomes" id="UP000017938">
    <property type="component" value="Unassembled WGS sequence"/>
</dbReference>
<dbReference type="EMBL" id="CBFW010000091">
    <property type="protein sequence ID" value="CDC72108.1"/>
    <property type="molecule type" value="Genomic_DNA"/>
</dbReference>
<name>R6TFB4_9BACT</name>
<accession>R6TFB4</accession>
<evidence type="ECO:0000256" key="1">
    <source>
        <dbReference type="SAM" id="Phobius"/>
    </source>
</evidence>
<evidence type="ECO:0000313" key="3">
    <source>
        <dbReference type="Proteomes" id="UP000017938"/>
    </source>
</evidence>
<organism evidence="2 3">
    <name type="scientific">Candidatus Colimorpha enterica</name>
    <dbReference type="NCBI Taxonomy" id="3083063"/>
    <lineage>
        <taxon>Bacteria</taxon>
        <taxon>Pseudomonadati</taxon>
        <taxon>Bacteroidota</taxon>
        <taxon>Bacteroidia</taxon>
        <taxon>Bacteroidales</taxon>
        <taxon>Candidatus Colimorpha</taxon>
    </lineage>
</organism>
<sequence length="310" mass="34045">MIRLRYDGYTSAKTGDVNPEFYLNGYSIVFTEYNNKGTGDGISTALIHGRNGKPLKQTYTSGEGYDFTVVDFSADIGKHSTDKKCVLKKVIRASDRIFVLEFTEPVIIFEGNVPFFGIRLVDDNGNVAKSGETYLQYYSGTWEYYSDDTKNVILWIADDGGTVSDILNKEGDYSAPEFSKYIARFCIEEKPACGYDTHDGTITGILGTETLTLLRATNISDGRGYDRILRVPVKDYGYALPERYAEDSGTKTPDNGQHGDGIIVTTGDGGEKPEGTDYTVPLVLTITVIVIAGIAACLIIIRKNSGEKKS</sequence>
<reference evidence="2" key="1">
    <citation type="submission" date="2012-11" db="EMBL/GenBank/DDBJ databases">
        <title>Dependencies among metagenomic species, viruses, plasmids and units of genetic variation.</title>
        <authorList>
            <person name="Nielsen H.B."/>
            <person name="Almeida M."/>
            <person name="Juncker A.S."/>
            <person name="Rasmussen S."/>
            <person name="Li J."/>
            <person name="Sunagawa S."/>
            <person name="Plichta D."/>
            <person name="Gautier L."/>
            <person name="Le Chatelier E."/>
            <person name="Peletier E."/>
            <person name="Bonde I."/>
            <person name="Nielsen T."/>
            <person name="Manichanh C."/>
            <person name="Arumugam M."/>
            <person name="Batto J."/>
            <person name="Santos M.B.Q.D."/>
            <person name="Blom N."/>
            <person name="Borruel N."/>
            <person name="Burgdorf K.S."/>
            <person name="Boumezbeur F."/>
            <person name="Casellas F."/>
            <person name="Dore J."/>
            <person name="Guarner F."/>
            <person name="Hansen T."/>
            <person name="Hildebrand F."/>
            <person name="Kaas R.S."/>
            <person name="Kennedy S."/>
            <person name="Kristiansen K."/>
            <person name="Kultima J.R."/>
            <person name="Leonard P."/>
            <person name="Levenez F."/>
            <person name="Lund O."/>
            <person name="Moumen B."/>
            <person name="Le Paslier D."/>
            <person name="Pons N."/>
            <person name="Pedersen O."/>
            <person name="Prifti E."/>
            <person name="Qin J."/>
            <person name="Raes J."/>
            <person name="Tap J."/>
            <person name="Tims S."/>
            <person name="Ussery D.W."/>
            <person name="Yamada T."/>
            <person name="MetaHit consortium"/>
            <person name="Renault P."/>
            <person name="Sicheritz-Ponten T."/>
            <person name="Bork P."/>
            <person name="Wang J."/>
            <person name="Brunak S."/>
            <person name="Ehrlich S.D."/>
        </authorList>
    </citation>
    <scope>NUCLEOTIDE SEQUENCE [LARGE SCALE GENOMIC DNA]</scope>
</reference>
<keyword evidence="1" id="KW-0472">Membrane</keyword>
<evidence type="ECO:0000313" key="2">
    <source>
        <dbReference type="EMBL" id="CDC72108.1"/>
    </source>
</evidence>
<proteinExistence type="predicted"/>